<sequence>MVQNNMINGVFLDAGTLGPDLDLSPMRKLPINWQFHDFTAPEQTVERCQSAQVVITNKVVLDAHTLSHLNNLKLICIAATGMNNVDLKAAEQQGIEVKNVVGYAGSSVAQLVFNVLLELTTHASQYNQLVSTGKWSESQSFCLFDYPMIELTGKTMGLIGYGNLAKSVEHLAKAFGMQVVIAEQKGAGTIRPGRAPFEQVLKEADAISIHCPLTDGTRDLFTASEFKQMKSSALIINTARGGIINELDLIDALNRREIAGAAVDVITTEPPDRDYPLIVNKPDNLIITPHIAWATLEARTRLLQLLVSNITQSLF</sequence>
<feature type="domain" description="D-isomer specific 2-hydroxyacid dehydrogenase catalytic" evidence="5">
    <location>
        <begin position="32"/>
        <end position="312"/>
    </location>
</feature>
<evidence type="ECO:0000259" key="6">
    <source>
        <dbReference type="Pfam" id="PF02826"/>
    </source>
</evidence>
<name>A0A081KDH0_9GAMM</name>
<keyword evidence="3" id="KW-0520">NAD</keyword>
<evidence type="ECO:0000256" key="3">
    <source>
        <dbReference type="ARBA" id="ARBA00023027"/>
    </source>
</evidence>
<dbReference type="CDD" id="cd12162">
    <property type="entry name" value="2-Hacid_dh_4"/>
    <property type="match status" value="1"/>
</dbReference>
<accession>A0A081KDH0</accession>
<organism evidence="7 8">
    <name type="scientific">Endozoicomonas elysicola</name>
    <dbReference type="NCBI Taxonomy" id="305900"/>
    <lineage>
        <taxon>Bacteria</taxon>
        <taxon>Pseudomonadati</taxon>
        <taxon>Pseudomonadota</taxon>
        <taxon>Gammaproteobacteria</taxon>
        <taxon>Oceanospirillales</taxon>
        <taxon>Endozoicomonadaceae</taxon>
        <taxon>Endozoicomonas</taxon>
    </lineage>
</organism>
<dbReference type="PANTHER" id="PTHR43761">
    <property type="entry name" value="D-ISOMER SPECIFIC 2-HYDROXYACID DEHYDROGENASE FAMILY PROTEIN (AFU_ORTHOLOGUE AFUA_1G13630)"/>
    <property type="match status" value="1"/>
</dbReference>
<dbReference type="InterPro" id="IPR036291">
    <property type="entry name" value="NAD(P)-bd_dom_sf"/>
</dbReference>
<dbReference type="PROSITE" id="PS00671">
    <property type="entry name" value="D_2_HYDROXYACID_DH_3"/>
    <property type="match status" value="1"/>
</dbReference>
<dbReference type="GO" id="GO:0051287">
    <property type="term" value="F:NAD binding"/>
    <property type="evidence" value="ECO:0007669"/>
    <property type="project" value="InterPro"/>
</dbReference>
<dbReference type="STRING" id="305900.GV64_16985"/>
<dbReference type="InterPro" id="IPR006140">
    <property type="entry name" value="D-isomer_DH_NAD-bd"/>
</dbReference>
<dbReference type="Pfam" id="PF00389">
    <property type="entry name" value="2-Hacid_dh"/>
    <property type="match status" value="1"/>
</dbReference>
<comment type="caution">
    <text evidence="7">The sequence shown here is derived from an EMBL/GenBank/DDBJ whole genome shotgun (WGS) entry which is preliminary data.</text>
</comment>
<dbReference type="PANTHER" id="PTHR43761:SF1">
    <property type="entry name" value="D-ISOMER SPECIFIC 2-HYDROXYACID DEHYDROGENASE CATALYTIC DOMAIN-CONTAINING PROTEIN-RELATED"/>
    <property type="match status" value="1"/>
</dbReference>
<keyword evidence="2 4" id="KW-0560">Oxidoreductase</keyword>
<keyword evidence="8" id="KW-1185">Reference proteome</keyword>
<evidence type="ECO:0000256" key="2">
    <source>
        <dbReference type="ARBA" id="ARBA00023002"/>
    </source>
</evidence>
<dbReference type="RefSeq" id="WP_020583909.1">
    <property type="nucleotide sequence ID" value="NZ_JOJP01000001.1"/>
</dbReference>
<comment type="similarity">
    <text evidence="1 4">Belongs to the D-isomer specific 2-hydroxyacid dehydrogenase family.</text>
</comment>
<evidence type="ECO:0000256" key="4">
    <source>
        <dbReference type="RuleBase" id="RU003719"/>
    </source>
</evidence>
<evidence type="ECO:0000259" key="5">
    <source>
        <dbReference type="Pfam" id="PF00389"/>
    </source>
</evidence>
<protein>
    <submittedName>
        <fullName evidence="7">Glycerate dehydrogenase</fullName>
        <ecNumber evidence="7">1.1.1.29</ecNumber>
    </submittedName>
</protein>
<dbReference type="Proteomes" id="UP000027997">
    <property type="component" value="Unassembled WGS sequence"/>
</dbReference>
<feature type="domain" description="D-isomer specific 2-hydroxyacid dehydrogenase NAD-binding" evidence="6">
    <location>
        <begin position="115"/>
        <end position="292"/>
    </location>
</feature>
<dbReference type="eggNOG" id="COG1052">
    <property type="taxonomic scope" value="Bacteria"/>
</dbReference>
<dbReference type="Pfam" id="PF02826">
    <property type="entry name" value="2-Hacid_dh_C"/>
    <property type="match status" value="1"/>
</dbReference>
<evidence type="ECO:0000313" key="8">
    <source>
        <dbReference type="Proteomes" id="UP000027997"/>
    </source>
</evidence>
<evidence type="ECO:0000313" key="7">
    <source>
        <dbReference type="EMBL" id="KEI72196.1"/>
    </source>
</evidence>
<dbReference type="InterPro" id="IPR029753">
    <property type="entry name" value="D-isomer_DH_CS"/>
</dbReference>
<dbReference type="InterPro" id="IPR006139">
    <property type="entry name" value="D-isomer_2_OHA_DH_cat_dom"/>
</dbReference>
<dbReference type="InterPro" id="IPR050418">
    <property type="entry name" value="D-iso_2-hydroxyacid_DH_PdxB"/>
</dbReference>
<dbReference type="EMBL" id="JOJP01000001">
    <property type="protein sequence ID" value="KEI72196.1"/>
    <property type="molecule type" value="Genomic_DNA"/>
</dbReference>
<evidence type="ECO:0000256" key="1">
    <source>
        <dbReference type="ARBA" id="ARBA00005854"/>
    </source>
</evidence>
<dbReference type="Gene3D" id="3.40.50.720">
    <property type="entry name" value="NAD(P)-binding Rossmann-like Domain"/>
    <property type="match status" value="2"/>
</dbReference>
<dbReference type="AlphaFoldDB" id="A0A081KDH0"/>
<dbReference type="SUPFAM" id="SSF52283">
    <property type="entry name" value="Formate/glycerate dehydrogenase catalytic domain-like"/>
    <property type="match status" value="1"/>
</dbReference>
<gene>
    <name evidence="7" type="ORF">GV64_16985</name>
</gene>
<dbReference type="SUPFAM" id="SSF51735">
    <property type="entry name" value="NAD(P)-binding Rossmann-fold domains"/>
    <property type="match status" value="1"/>
</dbReference>
<reference evidence="7 8" key="1">
    <citation type="submission" date="2014-06" db="EMBL/GenBank/DDBJ databases">
        <title>Whole Genome Sequences of Three Symbiotic Endozoicomonas Bacteria.</title>
        <authorList>
            <person name="Neave M.J."/>
            <person name="Apprill A."/>
            <person name="Voolstra C.R."/>
        </authorList>
    </citation>
    <scope>NUCLEOTIDE SEQUENCE [LARGE SCALE GENOMIC DNA]</scope>
    <source>
        <strain evidence="7 8">DSM 22380</strain>
    </source>
</reference>
<dbReference type="EC" id="1.1.1.29" evidence="7"/>
<dbReference type="GO" id="GO:0008465">
    <property type="term" value="F:hydroxypyruvate reductase (NADH) activity"/>
    <property type="evidence" value="ECO:0007669"/>
    <property type="project" value="UniProtKB-EC"/>
</dbReference>
<proteinExistence type="inferred from homology"/>